<feature type="compositionally biased region" description="Polar residues" evidence="1">
    <location>
        <begin position="114"/>
        <end position="143"/>
    </location>
</feature>
<dbReference type="InterPro" id="IPR036388">
    <property type="entry name" value="WH-like_DNA-bd_sf"/>
</dbReference>
<reference evidence="3 4" key="1">
    <citation type="submission" date="2018-06" db="EMBL/GenBank/DDBJ databases">
        <authorList>
            <consortium name="Pathogen Informatics"/>
            <person name="Doyle S."/>
        </authorList>
    </citation>
    <scope>NUCLEOTIDE SEQUENCE [LARGE SCALE GENOMIC DNA]</scope>
    <source>
        <strain evidence="3 4">NCTC11296</strain>
    </source>
</reference>
<evidence type="ECO:0008006" key="5">
    <source>
        <dbReference type="Google" id="ProtNLM"/>
    </source>
</evidence>
<dbReference type="Pfam" id="PF13730">
    <property type="entry name" value="HTH_36"/>
    <property type="match status" value="1"/>
</dbReference>
<dbReference type="EMBL" id="UGHK01000003">
    <property type="protein sequence ID" value="STO91877.1"/>
    <property type="molecule type" value="Genomic_DNA"/>
</dbReference>
<evidence type="ECO:0000313" key="2">
    <source>
        <dbReference type="EMBL" id="STO71801.1"/>
    </source>
</evidence>
<accession>A0A377IWI9</accession>
<proteinExistence type="predicted"/>
<evidence type="ECO:0000256" key="1">
    <source>
        <dbReference type="SAM" id="MobiDB-lite"/>
    </source>
</evidence>
<dbReference type="EMBL" id="UGHK01000002">
    <property type="protein sequence ID" value="STO71801.1"/>
    <property type="molecule type" value="Genomic_DNA"/>
</dbReference>
<evidence type="ECO:0000313" key="4">
    <source>
        <dbReference type="Proteomes" id="UP000254465"/>
    </source>
</evidence>
<dbReference type="AlphaFoldDB" id="A0A377IWI9"/>
<gene>
    <name evidence="2" type="ORF">NCTC11296_01714</name>
    <name evidence="3" type="ORF">NCTC11296_03006</name>
</gene>
<dbReference type="RefSeq" id="WP_017807421.1">
    <property type="nucleotide sequence ID" value="NZ_PQVK01000004.1"/>
</dbReference>
<evidence type="ECO:0000313" key="3">
    <source>
        <dbReference type="EMBL" id="STO91877.1"/>
    </source>
</evidence>
<dbReference type="Proteomes" id="UP000254465">
    <property type="component" value="Unassembled WGS sequence"/>
</dbReference>
<feature type="region of interest" description="Disordered" evidence="1">
    <location>
        <begin position="111"/>
        <end position="157"/>
    </location>
</feature>
<dbReference type="Gene3D" id="1.10.10.10">
    <property type="entry name" value="Winged helix-like DNA-binding domain superfamily/Winged helix DNA-binding domain"/>
    <property type="match status" value="1"/>
</dbReference>
<organism evidence="3 4">
    <name type="scientific">Avibacterium paragallinarum</name>
    <name type="common">Haemophilus gallinarum</name>
    <dbReference type="NCBI Taxonomy" id="728"/>
    <lineage>
        <taxon>Bacteria</taxon>
        <taxon>Pseudomonadati</taxon>
        <taxon>Pseudomonadota</taxon>
        <taxon>Gammaproteobacteria</taxon>
        <taxon>Pasteurellales</taxon>
        <taxon>Pasteurellaceae</taxon>
        <taxon>Avibacterium</taxon>
    </lineage>
</organism>
<protein>
    <recommendedName>
        <fullName evidence="5">Helix-turn-helix domain-containing protein</fullName>
    </recommendedName>
</protein>
<sequence>MSMLLMVKAMQCKVGNPTRKLVLLKLADNANDEGICFPSYQNIADQCEITRRSAISHIEALIETGFVEKKTRKTPEGNTSNLYVLHLDRDGENSALPSENDSLRVVKNLHHPSENISPTPSENISPRTSHSINQSINLPSSSEKNSDGGESKKSRFKFSDDDMTAAQWIFGLVQKLNPDVKPPSFDSWANEIRLMRERDKRTHREICGLFQWANQDLFWKTNILSPAKLREKWDQLTVKKNNAKPQRKTVSELNAIEWNTDEGWRGML</sequence>
<name>A0A377IWI9_AVIPA</name>
<feature type="compositionally biased region" description="Basic and acidic residues" evidence="1">
    <location>
        <begin position="144"/>
        <end position="157"/>
    </location>
</feature>